<comment type="subcellular location">
    <subcellularLocation>
        <location evidence="1">Cell membrane</location>
    </subcellularLocation>
</comment>
<keyword evidence="7 18" id="KW-0732">Signal</keyword>
<evidence type="ECO:0000256" key="7">
    <source>
        <dbReference type="ARBA" id="ARBA00022729"/>
    </source>
</evidence>
<dbReference type="PIRSF" id="PIRSF000894">
    <property type="entry name" value="Acid_phosphatase"/>
    <property type="match status" value="1"/>
</dbReference>
<keyword evidence="17" id="KW-1133">Transmembrane helix</keyword>
<evidence type="ECO:0000256" key="13">
    <source>
        <dbReference type="ARBA" id="ARBA00043671"/>
    </source>
</evidence>
<dbReference type="InterPro" id="IPR029033">
    <property type="entry name" value="His_PPase_superfam"/>
</dbReference>
<evidence type="ECO:0000256" key="1">
    <source>
        <dbReference type="ARBA" id="ARBA00004236"/>
    </source>
</evidence>
<protein>
    <recommendedName>
        <fullName evidence="5">Multiple inositol polyphosphate phosphatase 1</fullName>
        <ecNumber evidence="4">3.1.3.62</ecNumber>
        <ecNumber evidence="3">3.1.3.80</ecNumber>
    </recommendedName>
    <alternativeName>
        <fullName evidence="11">2,3-bisphosphoglycerate 3-phosphatase</fullName>
    </alternativeName>
</protein>
<dbReference type="CTD" id="39841"/>
<dbReference type="Proteomes" id="UP000694920">
    <property type="component" value="Unplaced"/>
</dbReference>
<dbReference type="GO" id="GO:0052745">
    <property type="term" value="F:inositol phosphate phosphatase activity"/>
    <property type="evidence" value="ECO:0007669"/>
    <property type="project" value="TreeGrafter"/>
</dbReference>
<keyword evidence="9 17" id="KW-0472">Membrane</keyword>
<organism evidence="19 20">
    <name type="scientific">Cephus cinctus</name>
    <name type="common">Wheat stem sawfly</name>
    <dbReference type="NCBI Taxonomy" id="211228"/>
    <lineage>
        <taxon>Eukaryota</taxon>
        <taxon>Metazoa</taxon>
        <taxon>Ecdysozoa</taxon>
        <taxon>Arthropoda</taxon>
        <taxon>Hexapoda</taxon>
        <taxon>Insecta</taxon>
        <taxon>Pterygota</taxon>
        <taxon>Neoptera</taxon>
        <taxon>Endopterygota</taxon>
        <taxon>Hymenoptera</taxon>
        <taxon>Cephoidea</taxon>
        <taxon>Cephidae</taxon>
        <taxon>Cephus</taxon>
    </lineage>
</organism>
<dbReference type="CDD" id="cd07061">
    <property type="entry name" value="HP_HAP_like"/>
    <property type="match status" value="1"/>
</dbReference>
<evidence type="ECO:0000256" key="3">
    <source>
        <dbReference type="ARBA" id="ARBA00012976"/>
    </source>
</evidence>
<evidence type="ECO:0000256" key="5">
    <source>
        <dbReference type="ARBA" id="ARBA00018097"/>
    </source>
</evidence>
<comment type="catalytic activity">
    <reaction evidence="13">
        <text>1D-myo-inositol 1,2,4,5,6-pentakisphosphate + H2O = 1D-myo-inositol 1,2,5,6-tetrakisphosphate + phosphate</text>
        <dbReference type="Rhea" id="RHEA:77115"/>
        <dbReference type="ChEBI" id="CHEBI:15377"/>
        <dbReference type="ChEBI" id="CHEBI:43474"/>
        <dbReference type="ChEBI" id="CHEBI:57798"/>
        <dbReference type="ChEBI" id="CHEBI:195535"/>
        <dbReference type="EC" id="3.1.3.62"/>
    </reaction>
    <physiologicalReaction direction="left-to-right" evidence="13">
        <dbReference type="Rhea" id="RHEA:77116"/>
    </physiologicalReaction>
</comment>
<dbReference type="Pfam" id="PF00328">
    <property type="entry name" value="His_Phos_2"/>
    <property type="match status" value="1"/>
</dbReference>
<gene>
    <name evidence="20 21" type="primary">LOC107273946</name>
</gene>
<dbReference type="PANTHER" id="PTHR20963">
    <property type="entry name" value="MULTIPLE INOSITOL POLYPHOSPHATE PHOSPHATASE-RELATED"/>
    <property type="match status" value="1"/>
</dbReference>
<evidence type="ECO:0000256" key="6">
    <source>
        <dbReference type="ARBA" id="ARBA00022475"/>
    </source>
</evidence>
<dbReference type="GO" id="GO:0003993">
    <property type="term" value="F:acid phosphatase activity"/>
    <property type="evidence" value="ECO:0007669"/>
    <property type="project" value="TreeGrafter"/>
</dbReference>
<name>A0AAJ7CDR7_CEPCN</name>
<evidence type="ECO:0000313" key="20">
    <source>
        <dbReference type="RefSeq" id="XP_015608104.1"/>
    </source>
</evidence>
<evidence type="ECO:0000256" key="10">
    <source>
        <dbReference type="ARBA" id="ARBA00023180"/>
    </source>
</evidence>
<evidence type="ECO:0000256" key="4">
    <source>
        <dbReference type="ARBA" id="ARBA00013040"/>
    </source>
</evidence>
<dbReference type="InterPro" id="IPR016274">
    <property type="entry name" value="Histidine_acid_Pase_euk"/>
</dbReference>
<dbReference type="EC" id="3.1.3.62" evidence="4"/>
<evidence type="ECO:0000256" key="8">
    <source>
        <dbReference type="ARBA" id="ARBA00022801"/>
    </source>
</evidence>
<evidence type="ECO:0000313" key="21">
    <source>
        <dbReference type="RefSeq" id="XP_024947002.1"/>
    </source>
</evidence>
<dbReference type="RefSeq" id="XP_015608104.1">
    <property type="nucleotide sequence ID" value="XM_015752618.2"/>
</dbReference>
<evidence type="ECO:0000256" key="12">
    <source>
        <dbReference type="ARBA" id="ARBA00043668"/>
    </source>
</evidence>
<keyword evidence="16" id="KW-1015">Disulfide bond</keyword>
<evidence type="ECO:0000256" key="14">
    <source>
        <dbReference type="ARBA" id="ARBA00043691"/>
    </source>
</evidence>
<dbReference type="PANTHER" id="PTHR20963:SF8">
    <property type="entry name" value="MULTIPLE INOSITOL POLYPHOSPHATE PHOSPHATASE 1"/>
    <property type="match status" value="1"/>
</dbReference>
<evidence type="ECO:0000256" key="17">
    <source>
        <dbReference type="SAM" id="Phobius"/>
    </source>
</evidence>
<dbReference type="KEGG" id="ccin:107273946"/>
<feature type="chain" id="PRO_5044708705" description="Multiple inositol polyphosphate phosphatase 1" evidence="18">
    <location>
        <begin position="18"/>
        <end position="472"/>
    </location>
</feature>
<comment type="similarity">
    <text evidence="2">Belongs to the histidine acid phosphatase family. MINPP1 subfamily.</text>
</comment>
<reference evidence="20 21" key="1">
    <citation type="submission" date="2025-04" db="UniProtKB">
        <authorList>
            <consortium name="RefSeq"/>
        </authorList>
    </citation>
    <scope>IDENTIFICATION</scope>
</reference>
<dbReference type="GeneID" id="107273946"/>
<keyword evidence="6" id="KW-1003">Cell membrane</keyword>
<evidence type="ECO:0000256" key="15">
    <source>
        <dbReference type="ARBA" id="ARBA00043832"/>
    </source>
</evidence>
<dbReference type="AlphaFoldDB" id="A0AAJ7CDR7"/>
<keyword evidence="10" id="KW-0325">Glycoprotein</keyword>
<dbReference type="SUPFAM" id="SSF53254">
    <property type="entry name" value="Phosphoglycerate mutase-like"/>
    <property type="match status" value="1"/>
</dbReference>
<comment type="catalytic activity">
    <reaction evidence="14">
        <text>1D-myo-inositol hexakisphosphate + H2O = 1D-myo-inositol 1,2,4,5,6-pentakisphosphate + phosphate</text>
        <dbReference type="Rhea" id="RHEA:16989"/>
        <dbReference type="ChEBI" id="CHEBI:15377"/>
        <dbReference type="ChEBI" id="CHEBI:43474"/>
        <dbReference type="ChEBI" id="CHEBI:57798"/>
        <dbReference type="ChEBI" id="CHEBI:58130"/>
        <dbReference type="EC" id="3.1.3.62"/>
    </reaction>
    <physiologicalReaction direction="left-to-right" evidence="14">
        <dbReference type="Rhea" id="RHEA:16990"/>
    </physiologicalReaction>
</comment>
<dbReference type="InterPro" id="IPR000560">
    <property type="entry name" value="His_Pase_clade-2"/>
</dbReference>
<keyword evidence="8" id="KW-0378">Hydrolase</keyword>
<feature type="transmembrane region" description="Helical" evidence="17">
    <location>
        <begin position="452"/>
        <end position="470"/>
    </location>
</feature>
<dbReference type="GO" id="GO:0005886">
    <property type="term" value="C:plasma membrane"/>
    <property type="evidence" value="ECO:0007669"/>
    <property type="project" value="UniProtKB-SubCell"/>
</dbReference>
<dbReference type="EC" id="3.1.3.80" evidence="3"/>
<comment type="catalytic activity">
    <reaction evidence="12">
        <text>1D-myo-inositol 1,2,5,6-tetrakisphosphate + H2O = 1D-myo-inositol 1,2,6-trisphosphate + phosphate</text>
        <dbReference type="Rhea" id="RHEA:77119"/>
        <dbReference type="ChEBI" id="CHEBI:15377"/>
        <dbReference type="ChEBI" id="CHEBI:43474"/>
        <dbReference type="ChEBI" id="CHEBI:195535"/>
        <dbReference type="ChEBI" id="CHEBI:195537"/>
        <dbReference type="EC" id="3.1.3.62"/>
    </reaction>
    <physiologicalReaction direction="left-to-right" evidence="12">
        <dbReference type="Rhea" id="RHEA:77120"/>
    </physiologicalReaction>
</comment>
<accession>A0AAJ7CDR7</accession>
<feature type="disulfide bond" evidence="16">
    <location>
        <begin position="262"/>
        <end position="277"/>
    </location>
</feature>
<feature type="signal peptide" evidence="18">
    <location>
        <begin position="1"/>
        <end position="17"/>
    </location>
</feature>
<proteinExistence type="inferred from homology"/>
<evidence type="ECO:0000256" key="2">
    <source>
        <dbReference type="ARBA" id="ARBA00008422"/>
    </source>
</evidence>
<dbReference type="Gene3D" id="3.40.50.1240">
    <property type="entry name" value="Phosphoglycerate mutase-like"/>
    <property type="match status" value="1"/>
</dbReference>
<evidence type="ECO:0000256" key="11">
    <source>
        <dbReference type="ARBA" id="ARBA00031642"/>
    </source>
</evidence>
<evidence type="ECO:0000256" key="9">
    <source>
        <dbReference type="ARBA" id="ARBA00023136"/>
    </source>
</evidence>
<dbReference type="FunFam" id="3.40.50.1240:FF:000014">
    <property type="entry name" value="Multiple inositol polyphosphate phosphatase 1"/>
    <property type="match status" value="1"/>
</dbReference>
<keyword evidence="17" id="KW-0812">Transmembrane</keyword>
<sequence>MLLPLTIVAFLSSQIIARDHDYCYADDDNPYLYMATKTAYQFVHGGKTRYQTIPNCNPVQIWMLARHGTRYPKKSTITKLHTLPKLRDQIIYNHEIRGFGNLCDKDLKNLQSWNSIQNLTEDMAQYLTVQGEEDLKLLARRLQTNFPELLQPSAANITSTNYKFRSTDSQRTKASLTSFMHGLFGSSNAVTPEHTPANDTLLKAYKVCDSYQETLNDPSVFEESSKFGNGIEIENLLHNVSRRLGFRYNITTTSVGLMYDMCRYEKAWNVTKVSPWCAVFTVDELQILEYQEDLYYYYYTGPSREINARVGCPPLQDMFQHFQKLEGSEYSHQPKGIFYFTHSGSLQTTMTALGIAKDKVPLTASNYKEMSKRLWRTSEIGSFATNIVAVFYKCTTSDSPNKVMFYVAEKPLLFQGCDVGLCDWEYLKNKLGKEAFECSLDFCWDGSGATSLINGSLGILLFPALTLLFLGR</sequence>
<feature type="disulfide bond" evidence="16">
    <location>
        <begin position="56"/>
        <end position="394"/>
    </location>
</feature>
<evidence type="ECO:0000256" key="16">
    <source>
        <dbReference type="PIRSR" id="PIRSR000894-2"/>
    </source>
</evidence>
<dbReference type="RefSeq" id="XP_024947002.1">
    <property type="nucleotide sequence ID" value="XM_025091234.1"/>
</dbReference>
<comment type="catalytic activity">
    <reaction evidence="15">
        <text>(2R)-2,3-bisphosphoglycerate + H2O = (2R)-2-phosphoglycerate + phosphate</text>
        <dbReference type="Rhea" id="RHEA:27381"/>
        <dbReference type="ChEBI" id="CHEBI:15377"/>
        <dbReference type="ChEBI" id="CHEBI:43474"/>
        <dbReference type="ChEBI" id="CHEBI:58248"/>
        <dbReference type="ChEBI" id="CHEBI:58289"/>
        <dbReference type="EC" id="3.1.3.80"/>
    </reaction>
    <physiologicalReaction direction="left-to-right" evidence="15">
        <dbReference type="Rhea" id="RHEA:27382"/>
    </physiologicalReaction>
</comment>
<evidence type="ECO:0000256" key="18">
    <source>
        <dbReference type="SAM" id="SignalP"/>
    </source>
</evidence>
<evidence type="ECO:0000313" key="19">
    <source>
        <dbReference type="Proteomes" id="UP000694920"/>
    </source>
</evidence>
<keyword evidence="19" id="KW-1185">Reference proteome</keyword>
<dbReference type="GO" id="GO:0034417">
    <property type="term" value="F:bisphosphoglycerate 3-phosphatase activity"/>
    <property type="evidence" value="ECO:0007669"/>
    <property type="project" value="UniProtKB-EC"/>
</dbReference>